<dbReference type="SUPFAM" id="SSF69304">
    <property type="entry name" value="Tricorn protease N-terminal domain"/>
    <property type="match status" value="1"/>
</dbReference>
<dbReference type="SUPFAM" id="SSF52964">
    <property type="entry name" value="TolB, N-terminal domain"/>
    <property type="match status" value="1"/>
</dbReference>
<evidence type="ECO:0000256" key="3">
    <source>
        <dbReference type="ARBA" id="ARBA00022729"/>
    </source>
</evidence>
<dbReference type="EMBL" id="CP097762">
    <property type="protein sequence ID" value="URJ25398.1"/>
    <property type="molecule type" value="Genomic_DNA"/>
</dbReference>
<evidence type="ECO:0000256" key="2">
    <source>
        <dbReference type="ARBA" id="ARBA00009820"/>
    </source>
</evidence>
<evidence type="ECO:0000256" key="5">
    <source>
        <dbReference type="HAMAP-Rule" id="MF_00671"/>
    </source>
</evidence>
<dbReference type="Proteomes" id="UP001056834">
    <property type="component" value="Chromosome"/>
</dbReference>
<dbReference type="Gene3D" id="3.40.50.10070">
    <property type="entry name" value="TolB, N-terminal domain"/>
    <property type="match status" value="1"/>
</dbReference>
<evidence type="ECO:0000256" key="1">
    <source>
        <dbReference type="ARBA" id="ARBA00004418"/>
    </source>
</evidence>
<dbReference type="Pfam" id="PF07676">
    <property type="entry name" value="PD40"/>
    <property type="match status" value="3"/>
</dbReference>
<dbReference type="InterPro" id="IPR011659">
    <property type="entry name" value="WD40"/>
</dbReference>
<keyword evidence="8" id="KW-1185">Reference proteome</keyword>
<proteinExistence type="inferred from homology"/>
<keyword evidence="3 5" id="KW-0732">Signal</keyword>
<organism evidence="7 8">
    <name type="scientific">Candidatus Blochmannia ocreatus</name>
    <name type="common">nom. nud.</name>
    <dbReference type="NCBI Taxonomy" id="251538"/>
    <lineage>
        <taxon>Bacteria</taxon>
        <taxon>Pseudomonadati</taxon>
        <taxon>Pseudomonadota</taxon>
        <taxon>Gammaproteobacteria</taxon>
        <taxon>Enterobacterales</taxon>
        <taxon>Enterobacteriaceae</taxon>
        <taxon>ant endosymbionts</taxon>
        <taxon>Candidatus Blochmanniella</taxon>
    </lineage>
</organism>
<reference evidence="7" key="1">
    <citation type="submission" date="2022-05" db="EMBL/GenBank/DDBJ databases">
        <title>Impact of host demography and evolutionary history on endosymbiont molecular evolution: a test in carpenter ants (Genus Camponotus) and their Blochmannia endosymbionts.</title>
        <authorList>
            <person name="Manthey J.D."/>
            <person name="Giron J.C."/>
            <person name="Hruska J.P."/>
        </authorList>
    </citation>
    <scope>NUCLEOTIDE SEQUENCE</scope>
    <source>
        <strain evidence="7">C-006</strain>
    </source>
</reference>
<dbReference type="InterPro" id="IPR007195">
    <property type="entry name" value="TolB_N"/>
</dbReference>
<accession>A0ABY4SYQ7</accession>
<evidence type="ECO:0000256" key="4">
    <source>
        <dbReference type="ARBA" id="ARBA00022764"/>
    </source>
</evidence>
<dbReference type="Pfam" id="PF04052">
    <property type="entry name" value="TolB_N"/>
    <property type="match status" value="1"/>
</dbReference>
<comment type="subcellular location">
    <subcellularLocation>
        <location evidence="1 5">Periplasm</location>
    </subcellularLocation>
</comment>
<protein>
    <recommendedName>
        <fullName evidence="5">Tol-Pal system protein TolB</fullName>
    </recommendedName>
</protein>
<dbReference type="InterPro" id="IPR014167">
    <property type="entry name" value="Tol-Pal_TolB"/>
</dbReference>
<feature type="domain" description="TolB N-terminal" evidence="6">
    <location>
        <begin position="26"/>
        <end position="131"/>
    </location>
</feature>
<evidence type="ECO:0000313" key="7">
    <source>
        <dbReference type="EMBL" id="URJ25398.1"/>
    </source>
</evidence>
<keyword evidence="4 5" id="KW-0574">Periplasm</keyword>
<dbReference type="InterPro" id="IPR011042">
    <property type="entry name" value="6-blade_b-propeller_TolB-like"/>
</dbReference>
<dbReference type="Gene3D" id="2.120.10.30">
    <property type="entry name" value="TolB, C-terminal domain"/>
    <property type="match status" value="1"/>
</dbReference>
<evidence type="ECO:0000313" key="8">
    <source>
        <dbReference type="Proteomes" id="UP001056834"/>
    </source>
</evidence>
<evidence type="ECO:0000259" key="6">
    <source>
        <dbReference type="Pfam" id="PF04052"/>
    </source>
</evidence>
<dbReference type="NCBIfam" id="TIGR02800">
    <property type="entry name" value="propeller_TolB"/>
    <property type="match status" value="1"/>
</dbReference>
<comment type="subunit">
    <text evidence="5">The Tol-Pal system is composed of five core proteins: the inner membrane proteins TolA, TolQ and TolR, the periplasmic protein TolB and the outer membrane protein Pal. They form a network linking the inner and outer membranes and the peptidoglycan layer.</text>
</comment>
<dbReference type="HAMAP" id="MF_00671">
    <property type="entry name" value="TolB"/>
    <property type="match status" value="1"/>
</dbReference>
<name>A0ABY4SYQ7_9ENTR</name>
<gene>
    <name evidence="5 7" type="primary">tolB</name>
    <name evidence="7" type="ORF">M9405_01615</name>
</gene>
<dbReference type="PANTHER" id="PTHR36842:SF1">
    <property type="entry name" value="PROTEIN TOLB"/>
    <property type="match status" value="1"/>
</dbReference>
<sequence>MLSSLSMLIYSSIILVWTSILLADMQIKITQGINTAYPIAIIPFKYINNNQYDIFQPTEDIASIIANDLRNSSKFNTIPVEHLPHQPDNISDVIPMFWEKLGINIIVIGTIQENYDESYIISYNLIDTSKNPALVITENQFSIEKKWLRYIAHTISNEIFEKITGIKGIFCTRIAYVLHTDHDKYPFELCIADYDGHNQISICKTHEPLMSPAWTPDGNKIAYVTFDSGHSKLVIQTLSTGTINNVINFPQHNGAPAFSPNSKKLAFALSKTGSLNLYIMDLDSGEIKQLTNNRNNNTEPSWFPDNKNIAYTSDQSGKPQIYKINIDTYNSTRISWSHTSNQNPAVSSDGKFIMMVNRHQGKQNIAKINLTNNQEYILTDTVLANSPSIAPNNTMVLYSDTNTNITNNVTTSTSSLELISIDGKFRAHITGNKNDLRFPTWSSAYFHSQ</sequence>
<comment type="similarity">
    <text evidence="2 5">Belongs to the TolB family.</text>
</comment>
<keyword evidence="5" id="KW-0132">Cell division</keyword>
<comment type="function">
    <text evidence="5">Part of the Tol-Pal system, which plays a role in outer membrane invagination during cell division and is important for maintaining outer membrane integrity. TolB occupies a key intermediary position in the Tol-Pal system because it communicates directly with both membrane-embedded components, Pal in the outer membrane and TolA in the inner membrane.</text>
</comment>
<keyword evidence="5" id="KW-0131">Cell cycle</keyword>
<dbReference type="PANTHER" id="PTHR36842">
    <property type="entry name" value="PROTEIN TOLB HOMOLOG"/>
    <property type="match status" value="1"/>
</dbReference>